<dbReference type="EMBL" id="AP019376">
    <property type="protein sequence ID" value="BBH86029.1"/>
    <property type="molecule type" value="Genomic_DNA"/>
</dbReference>
<dbReference type="GO" id="GO:0008194">
    <property type="term" value="F:UDP-glycosyltransferase activity"/>
    <property type="evidence" value="ECO:0007669"/>
    <property type="project" value="InterPro"/>
</dbReference>
<dbReference type="AlphaFoldDB" id="A0A455SGG7"/>
<dbReference type="FunFam" id="3.40.50.2000:FF:000009">
    <property type="entry name" value="Sterol 3-beta-glucosyltransferase UGT80A2"/>
    <property type="match status" value="1"/>
</dbReference>
<sequence>MSSKRVRILAMGTRDDVQPYLSLATHLKQEGFPVSVGTTNDLRSFVESYDLRCVTTGRPLQEVVRELMQREGRQNARRVFFQALLDTAYQLSENTDVLVYSSATTLAAPHIAEKLQVPAIPALTQPYLTPTDAFPAQGMPALPLGPGYNTFSYSLLDSLSWFFTRSLINKWRRKSLGLRAYRGARTPFVGQRQSGAPILYGFSPLVVPAHWEENVHVTGYWFQPAPQNWQPSRELEQFLEQGPPVLIHPGSMPPTSIRRIVRSFTEALQKSGIRAILIQNGVFPAEELPENVLVSEPVPYEWLLPRVSAAVHYAGSYISGACLRHGVPSLTIPYRVDQPFWAARIAALGAGMEPLSYHKLDAQTLMTALETLRTDQALKQRAVEVSKQLQEEEGAAVAARLIGAYLKQL</sequence>
<gene>
    <name evidence="3" type="ORF">KTC_07800</name>
</gene>
<dbReference type="PANTHER" id="PTHR48050:SF13">
    <property type="entry name" value="STEROL 3-BETA-GLUCOSYLTRANSFERASE UGT80A2"/>
    <property type="match status" value="1"/>
</dbReference>
<dbReference type="Pfam" id="PF06722">
    <property type="entry name" value="EryCIII-like_C"/>
    <property type="match status" value="1"/>
</dbReference>
<protein>
    <submittedName>
        <fullName evidence="3">Uncharacterized protein</fullName>
    </submittedName>
</protein>
<organism evidence="3">
    <name type="scientific">Thermosporothrix sp. COM3</name>
    <dbReference type="NCBI Taxonomy" id="2490863"/>
    <lineage>
        <taxon>Bacteria</taxon>
        <taxon>Bacillati</taxon>
        <taxon>Chloroflexota</taxon>
        <taxon>Ktedonobacteria</taxon>
        <taxon>Ktedonobacterales</taxon>
        <taxon>Thermosporotrichaceae</taxon>
        <taxon>Thermosporothrix</taxon>
    </lineage>
</organism>
<dbReference type="GO" id="GO:0005975">
    <property type="term" value="P:carbohydrate metabolic process"/>
    <property type="evidence" value="ECO:0007669"/>
    <property type="project" value="InterPro"/>
</dbReference>
<dbReference type="GO" id="GO:0016758">
    <property type="term" value="F:hexosyltransferase activity"/>
    <property type="evidence" value="ECO:0007669"/>
    <property type="project" value="InterPro"/>
</dbReference>
<accession>A0A455SGG7</accession>
<dbReference type="PANTHER" id="PTHR48050">
    <property type="entry name" value="STEROL 3-BETA-GLUCOSYLTRANSFERASE"/>
    <property type="match status" value="1"/>
</dbReference>
<dbReference type="CDD" id="cd03784">
    <property type="entry name" value="GT1_Gtf-like"/>
    <property type="match status" value="1"/>
</dbReference>
<feature type="domain" description="Erythromycin biosynthesis protein CIII-like C-terminal" evidence="2">
    <location>
        <begin position="286"/>
        <end position="388"/>
    </location>
</feature>
<reference evidence="3" key="1">
    <citation type="submission" date="2018-12" db="EMBL/GenBank/DDBJ databases">
        <title>Novel natural products biosynthetic potential of the class Ktedonobacteria.</title>
        <authorList>
            <person name="Zheng Y."/>
            <person name="Saitou A."/>
            <person name="Wang C.M."/>
            <person name="Toyoda A."/>
            <person name="Minakuchi Y."/>
            <person name="Sekiguchi Y."/>
            <person name="Ueda K."/>
            <person name="Takano H."/>
            <person name="Sakai Y."/>
            <person name="Yokota A."/>
            <person name="Yabe S."/>
        </authorList>
    </citation>
    <scope>NUCLEOTIDE SEQUENCE</scope>
    <source>
        <strain evidence="3">COM3</strain>
    </source>
</reference>
<dbReference type="InterPro" id="IPR010610">
    <property type="entry name" value="EryCIII-like_C"/>
</dbReference>
<dbReference type="Pfam" id="PF03033">
    <property type="entry name" value="Glyco_transf_28"/>
    <property type="match status" value="1"/>
</dbReference>
<evidence type="ECO:0000259" key="2">
    <source>
        <dbReference type="Pfam" id="PF06722"/>
    </source>
</evidence>
<dbReference type="InterPro" id="IPR050426">
    <property type="entry name" value="Glycosyltransferase_28"/>
</dbReference>
<dbReference type="Gene3D" id="3.40.50.2000">
    <property type="entry name" value="Glycogen Phosphorylase B"/>
    <property type="match status" value="2"/>
</dbReference>
<evidence type="ECO:0000259" key="1">
    <source>
        <dbReference type="Pfam" id="PF03033"/>
    </source>
</evidence>
<proteinExistence type="predicted"/>
<dbReference type="InterPro" id="IPR004276">
    <property type="entry name" value="GlycoTrans_28_N"/>
</dbReference>
<dbReference type="GO" id="GO:0033072">
    <property type="term" value="P:vancomycin biosynthetic process"/>
    <property type="evidence" value="ECO:0007669"/>
    <property type="project" value="UniProtKB-ARBA"/>
</dbReference>
<feature type="domain" description="Glycosyltransferase family 28 N-terminal" evidence="1">
    <location>
        <begin position="8"/>
        <end position="120"/>
    </location>
</feature>
<evidence type="ECO:0000313" key="3">
    <source>
        <dbReference type="EMBL" id="BBH86029.1"/>
    </source>
</evidence>
<dbReference type="InterPro" id="IPR002213">
    <property type="entry name" value="UDP_glucos_trans"/>
</dbReference>
<name>A0A455SGG7_9CHLR</name>
<dbReference type="SUPFAM" id="SSF53756">
    <property type="entry name" value="UDP-Glycosyltransferase/glycogen phosphorylase"/>
    <property type="match status" value="1"/>
</dbReference>